<evidence type="ECO:0000313" key="1">
    <source>
        <dbReference type="EMBL" id="OLP92225.1"/>
    </source>
</evidence>
<organism evidence="1 2">
    <name type="scientific">Symbiodinium microadriaticum</name>
    <name type="common">Dinoflagellate</name>
    <name type="synonym">Zooxanthella microadriatica</name>
    <dbReference type="NCBI Taxonomy" id="2951"/>
    <lineage>
        <taxon>Eukaryota</taxon>
        <taxon>Sar</taxon>
        <taxon>Alveolata</taxon>
        <taxon>Dinophyceae</taxon>
        <taxon>Suessiales</taxon>
        <taxon>Symbiodiniaceae</taxon>
        <taxon>Symbiodinium</taxon>
    </lineage>
</organism>
<proteinExistence type="predicted"/>
<sequence length="262" mass="28264">MGAGQIHGNLQDVVPGSLCLTTKECHGIRVGAGLKKMITPEGATGTLVACGRRARAQSDDRTNALWFSVPESKKQCAYNALPAAEFMGEVFLTTHKQRWITKLPDDPKIIHPTKVKIVHLRAANSLIARAKADKDAVINDSTVTGGTHCLACIHDASAASSTKKYAETTLRRVCSLCSWTTTSTSRSERHIIASDELARLHVSGRAQLLHTHSNKAKRVSYSTGNGETVAVMNSLECSMLVSTRLAEITFGKEQPPSSQSMP</sequence>
<gene>
    <name evidence="1" type="ORF">AK812_SmicGene26008</name>
</gene>
<comment type="caution">
    <text evidence="1">The sequence shown here is derived from an EMBL/GenBank/DDBJ whole genome shotgun (WGS) entry which is preliminary data.</text>
</comment>
<dbReference type="EMBL" id="LSRX01000630">
    <property type="protein sequence ID" value="OLP92225.1"/>
    <property type="molecule type" value="Genomic_DNA"/>
</dbReference>
<name>A0A1Q9DAR2_SYMMI</name>
<reference evidence="1 2" key="1">
    <citation type="submission" date="2016-02" db="EMBL/GenBank/DDBJ databases">
        <title>Genome analysis of coral dinoflagellate symbionts highlights evolutionary adaptations to a symbiotic lifestyle.</title>
        <authorList>
            <person name="Aranda M."/>
            <person name="Li Y."/>
            <person name="Liew Y.J."/>
            <person name="Baumgarten S."/>
            <person name="Simakov O."/>
            <person name="Wilson M."/>
            <person name="Piel J."/>
            <person name="Ashoor H."/>
            <person name="Bougouffa S."/>
            <person name="Bajic V.B."/>
            <person name="Ryu T."/>
            <person name="Ravasi T."/>
            <person name="Bayer T."/>
            <person name="Micklem G."/>
            <person name="Kim H."/>
            <person name="Bhak J."/>
            <person name="Lajeunesse T.C."/>
            <person name="Voolstra C.R."/>
        </authorList>
    </citation>
    <scope>NUCLEOTIDE SEQUENCE [LARGE SCALE GENOMIC DNA]</scope>
    <source>
        <strain evidence="1 2">CCMP2467</strain>
    </source>
</reference>
<dbReference type="AlphaFoldDB" id="A0A1Q9DAR2"/>
<keyword evidence="2" id="KW-1185">Reference proteome</keyword>
<evidence type="ECO:0000313" key="2">
    <source>
        <dbReference type="Proteomes" id="UP000186817"/>
    </source>
</evidence>
<dbReference type="Proteomes" id="UP000186817">
    <property type="component" value="Unassembled WGS sequence"/>
</dbReference>
<protein>
    <submittedName>
        <fullName evidence="1">Uncharacterized protein</fullName>
    </submittedName>
</protein>
<accession>A0A1Q9DAR2</accession>